<dbReference type="EMBL" id="RIAR02000001">
    <property type="protein sequence ID" value="NSL87246.1"/>
    <property type="molecule type" value="Genomic_DNA"/>
</dbReference>
<keyword evidence="2" id="KW-1185">Reference proteome</keyword>
<evidence type="ECO:0000313" key="2">
    <source>
        <dbReference type="Proteomes" id="UP000281028"/>
    </source>
</evidence>
<organism evidence="1 2">
    <name type="scientific">Chitinophaga solisilvae</name>
    <dbReference type="NCBI Taxonomy" id="1233460"/>
    <lineage>
        <taxon>Bacteria</taxon>
        <taxon>Pseudomonadati</taxon>
        <taxon>Bacteroidota</taxon>
        <taxon>Chitinophagia</taxon>
        <taxon>Chitinophagales</taxon>
        <taxon>Chitinophagaceae</taxon>
        <taxon>Chitinophaga</taxon>
    </lineage>
</organism>
<dbReference type="InterPro" id="IPR011051">
    <property type="entry name" value="RmlC_Cupin_sf"/>
</dbReference>
<dbReference type="InterPro" id="IPR053146">
    <property type="entry name" value="QDO-like"/>
</dbReference>
<comment type="caution">
    <text evidence="1">The sequence shown here is derived from an EMBL/GenBank/DDBJ whole genome shotgun (WGS) entry which is preliminary data.</text>
</comment>
<dbReference type="Pfam" id="PF07883">
    <property type="entry name" value="Cupin_2"/>
    <property type="match status" value="1"/>
</dbReference>
<evidence type="ECO:0000313" key="1">
    <source>
        <dbReference type="EMBL" id="NSL87246.1"/>
    </source>
</evidence>
<sequence>MKTRQFSYPVECLNRTVVENNITITAKTQGQILGVAGGNYRIIISGDATGGAYAVIEMLVPPGGGPPPHEHPHMQEMFYLVEGELEFKTPAGKTIVQEGGFVNIPLNGSVHCFRNISDKYARVLCTVVPAGLDEVFRQVGIPAQPGEFPPPPPMTTERRALLASLEEKFGQKTYPPDYLDHLAAQ</sequence>
<dbReference type="Gene3D" id="2.60.120.10">
    <property type="entry name" value="Jelly Rolls"/>
    <property type="match status" value="1"/>
</dbReference>
<reference evidence="1" key="1">
    <citation type="submission" date="2020-05" db="EMBL/GenBank/DDBJ databases">
        <title>Chitinophaga laudate sp. nov., isolated from a tropical peat swamp.</title>
        <authorList>
            <person name="Goh C.B.S."/>
            <person name="Lee M.S."/>
            <person name="Parimannan S."/>
            <person name="Pasbakhsh P."/>
            <person name="Yule C.M."/>
            <person name="Rajandas H."/>
            <person name="Loke S."/>
            <person name="Croft L."/>
            <person name="Tan J.B.L."/>
        </authorList>
    </citation>
    <scope>NUCLEOTIDE SEQUENCE</scope>
    <source>
        <strain evidence="1">Mgbs1</strain>
    </source>
</reference>
<dbReference type="AlphaFoldDB" id="A0A433WMR3"/>
<name>A0A433WMR3_9BACT</name>
<dbReference type="SUPFAM" id="SSF51182">
    <property type="entry name" value="RmlC-like cupins"/>
    <property type="match status" value="1"/>
</dbReference>
<dbReference type="Proteomes" id="UP000281028">
    <property type="component" value="Unassembled WGS sequence"/>
</dbReference>
<dbReference type="PANTHER" id="PTHR36440">
    <property type="entry name" value="PUTATIVE (AFU_ORTHOLOGUE AFUA_8G07350)-RELATED"/>
    <property type="match status" value="1"/>
</dbReference>
<accession>A0A433WMR3</accession>
<dbReference type="OrthoDB" id="9090296at2"/>
<gene>
    <name evidence="1" type="ORF">ECE50_010425</name>
</gene>
<protein>
    <submittedName>
        <fullName evidence="1">Cupin domain-containing protein</fullName>
    </submittedName>
</protein>
<dbReference type="InterPro" id="IPR013096">
    <property type="entry name" value="Cupin_2"/>
</dbReference>
<proteinExistence type="predicted"/>
<dbReference type="PANTHER" id="PTHR36440:SF1">
    <property type="entry name" value="PUTATIVE (AFU_ORTHOLOGUE AFUA_8G07350)-RELATED"/>
    <property type="match status" value="1"/>
</dbReference>
<dbReference type="InterPro" id="IPR014710">
    <property type="entry name" value="RmlC-like_jellyroll"/>
</dbReference>